<evidence type="ECO:0000256" key="4">
    <source>
        <dbReference type="SAM" id="MobiDB-lite"/>
    </source>
</evidence>
<organism evidence="6 7">
    <name type="scientific">Bradymonas sediminis</name>
    <dbReference type="NCBI Taxonomy" id="1548548"/>
    <lineage>
        <taxon>Bacteria</taxon>
        <taxon>Deltaproteobacteria</taxon>
        <taxon>Bradymonadales</taxon>
        <taxon>Bradymonadaceae</taxon>
        <taxon>Bradymonas</taxon>
    </lineage>
</organism>
<sequence length="683" mass="71390">MGCTESTADKVSPISDAGADAATDVQDEPDVASDAGDTDVDADVETDIDEGDVEQDTDADIAPNCVEDQCGVCDDDPTNDCVQDCNQEWGGSAVEDECGSCNADPADNCVQDCAGTWGGAALPDNCGVCDEDPGNDCVEDCAGTWGGSAVEDACGTCDADPSNDCDCAGTPGGSAAVDNCGTCDADASNDCVQDCAGDWGGSATLDGCGTCDANPLNDCIFDCNGVPAGAATLDNCGTCDSDPSNDCAQDCAGDWGGPAAVDQCGTCDTDPSNDCAQDCAGTWGGAAVVDQCGTCDADASNDCTQDCNGDWGGSAEMDLCGRCVDGNTGAQACPTLELTPVADASVRKSDATSNYGTSQDLSVHAQSRASEARTYLRFDLSGLPASAVVQGVRLEATAYKGYAHGGDGNVYTHFVGDDAWGETTVTWDNAPTAEPTRLGHWWLWYNATPATRLGVNNSAALAAVVQREHDGDKMVSLRLHSPGYDTTYRSREYSNTAERPKLRIGYLNASTTTLEPSADAWTEAGSTLNNGGDTSLEVMPSNRGERNVYVRFDLNSLPAGAKVVEATFSMTAYKGHAYGGNGNVYTHLVSDDSWTEGAINAMNAPPAASDSLGFWWLWYNYEIENKVGRFSTEALRDAVQGEFDDDGTISFRLHSSGYKTSYRSREYSVSGERPQLTVKYVIP</sequence>
<evidence type="ECO:0000259" key="5">
    <source>
        <dbReference type="Pfam" id="PF24517"/>
    </source>
</evidence>
<dbReference type="EMBL" id="CP030032">
    <property type="protein sequence ID" value="AWV89066.1"/>
    <property type="molecule type" value="Genomic_DNA"/>
</dbReference>
<dbReference type="GO" id="GO:0005576">
    <property type="term" value="C:extracellular region"/>
    <property type="evidence" value="ECO:0007669"/>
    <property type="project" value="UniProtKB-SubCell"/>
</dbReference>
<evidence type="ECO:0000256" key="2">
    <source>
        <dbReference type="ARBA" id="ARBA00022525"/>
    </source>
</evidence>
<evidence type="ECO:0000256" key="3">
    <source>
        <dbReference type="ARBA" id="ARBA00022729"/>
    </source>
</evidence>
<reference evidence="6 7" key="1">
    <citation type="submission" date="2018-06" db="EMBL/GenBank/DDBJ databases">
        <title>Lujinxingia sediminis gen. nov. sp. nov., a new facultative anaerobic member of the class Deltaproteobacteria, and proposal of Lujinxingaceae fam. nov.</title>
        <authorList>
            <person name="Guo L.-Y."/>
            <person name="Li C.-M."/>
            <person name="Wang S."/>
            <person name="Du Z.-J."/>
        </authorList>
    </citation>
    <scope>NUCLEOTIDE SEQUENCE [LARGE SCALE GENOMIC DNA]</scope>
    <source>
        <strain evidence="6 7">FA350</strain>
    </source>
</reference>
<proteinExistence type="predicted"/>
<keyword evidence="3" id="KW-0732">Signal</keyword>
<feature type="domain" description="Carbohydrate-binding module family 96" evidence="5">
    <location>
        <begin position="335"/>
        <end position="504"/>
    </location>
</feature>
<evidence type="ECO:0000313" key="7">
    <source>
        <dbReference type="Proteomes" id="UP000249799"/>
    </source>
</evidence>
<dbReference type="Pfam" id="PF24517">
    <property type="entry name" value="CBM96"/>
    <property type="match status" value="2"/>
</dbReference>
<accession>A0A2Z4FK15</accession>
<protein>
    <recommendedName>
        <fullName evidence="5">Carbohydrate-binding module family 96 domain-containing protein</fullName>
    </recommendedName>
</protein>
<evidence type="ECO:0000313" key="6">
    <source>
        <dbReference type="EMBL" id="AWV89066.1"/>
    </source>
</evidence>
<dbReference type="NCBIfam" id="NF033679">
    <property type="entry name" value="DNRLRE_dom"/>
    <property type="match status" value="2"/>
</dbReference>
<dbReference type="Proteomes" id="UP000249799">
    <property type="component" value="Chromosome"/>
</dbReference>
<evidence type="ECO:0000256" key="1">
    <source>
        <dbReference type="ARBA" id="ARBA00004613"/>
    </source>
</evidence>
<dbReference type="AlphaFoldDB" id="A0A2Z4FK15"/>
<keyword evidence="7" id="KW-1185">Reference proteome</keyword>
<feature type="compositionally biased region" description="Acidic residues" evidence="4">
    <location>
        <begin position="25"/>
        <end position="45"/>
    </location>
</feature>
<feature type="domain" description="Carbohydrate-binding module family 96" evidence="5">
    <location>
        <begin position="511"/>
        <end position="679"/>
    </location>
</feature>
<dbReference type="OrthoDB" id="5500233at2"/>
<name>A0A2Z4FK15_9DELT</name>
<comment type="subcellular location">
    <subcellularLocation>
        <location evidence="1">Secreted</location>
    </subcellularLocation>
</comment>
<dbReference type="InterPro" id="IPR055372">
    <property type="entry name" value="CBM96"/>
</dbReference>
<feature type="region of interest" description="Disordered" evidence="4">
    <location>
        <begin position="1"/>
        <end position="45"/>
    </location>
</feature>
<gene>
    <name evidence="6" type="ORF">DN745_06845</name>
</gene>
<dbReference type="KEGG" id="bsed:DN745_06845"/>
<keyword evidence="2" id="KW-0964">Secreted</keyword>